<keyword evidence="3" id="KW-1185">Reference proteome</keyword>
<evidence type="ECO:0000313" key="2">
    <source>
        <dbReference type="EMBL" id="GMH30771.1"/>
    </source>
</evidence>
<feature type="compositionally biased region" description="Polar residues" evidence="1">
    <location>
        <begin position="36"/>
        <end position="52"/>
    </location>
</feature>
<name>A0AAD3TKK4_NEPGR</name>
<accession>A0AAD3TKK4</accession>
<protein>
    <submittedName>
        <fullName evidence="2">Uncharacterized protein</fullName>
    </submittedName>
</protein>
<feature type="region of interest" description="Disordered" evidence="1">
    <location>
        <begin position="1"/>
        <end position="91"/>
    </location>
</feature>
<dbReference type="EMBL" id="BSYO01000039">
    <property type="protein sequence ID" value="GMH30771.1"/>
    <property type="molecule type" value="Genomic_DNA"/>
</dbReference>
<sequence>MPAWSRQQLPSISANRNLHPSTNIAHGIFRPPRGLFSNTMLPSSASAGQNGQHGAASVRSWPRRHHEQHPSSSAGRISIQSKVPPAPYSAKSAKLNQNGIKSLPPKFNTIPAIKDYPKIMGVHKPESKATPGYHQTARPITFLTKDPKKDLAPQEGSKDHSKEESPPTFKNVRWLHMGAEAEQHHHRQQDSHSKYITGPSRPKKRTAGTKRFHSMD</sequence>
<feature type="compositionally biased region" description="Polar residues" evidence="1">
    <location>
        <begin position="1"/>
        <end position="24"/>
    </location>
</feature>
<evidence type="ECO:0000313" key="3">
    <source>
        <dbReference type="Proteomes" id="UP001279734"/>
    </source>
</evidence>
<evidence type="ECO:0000256" key="1">
    <source>
        <dbReference type="SAM" id="MobiDB-lite"/>
    </source>
</evidence>
<dbReference type="Proteomes" id="UP001279734">
    <property type="component" value="Unassembled WGS sequence"/>
</dbReference>
<feature type="compositionally biased region" description="Basic residues" evidence="1">
    <location>
        <begin position="201"/>
        <end position="216"/>
    </location>
</feature>
<reference evidence="2" key="1">
    <citation type="submission" date="2023-05" db="EMBL/GenBank/DDBJ databases">
        <title>Nepenthes gracilis genome sequencing.</title>
        <authorList>
            <person name="Fukushima K."/>
        </authorList>
    </citation>
    <scope>NUCLEOTIDE SEQUENCE</scope>
    <source>
        <strain evidence="2">SING2019-196</strain>
    </source>
</reference>
<organism evidence="2 3">
    <name type="scientific">Nepenthes gracilis</name>
    <name type="common">Slender pitcher plant</name>
    <dbReference type="NCBI Taxonomy" id="150966"/>
    <lineage>
        <taxon>Eukaryota</taxon>
        <taxon>Viridiplantae</taxon>
        <taxon>Streptophyta</taxon>
        <taxon>Embryophyta</taxon>
        <taxon>Tracheophyta</taxon>
        <taxon>Spermatophyta</taxon>
        <taxon>Magnoliopsida</taxon>
        <taxon>eudicotyledons</taxon>
        <taxon>Gunneridae</taxon>
        <taxon>Pentapetalae</taxon>
        <taxon>Caryophyllales</taxon>
        <taxon>Nepenthaceae</taxon>
        <taxon>Nepenthes</taxon>
    </lineage>
</organism>
<feature type="region of interest" description="Disordered" evidence="1">
    <location>
        <begin position="123"/>
        <end position="216"/>
    </location>
</feature>
<gene>
    <name evidence="2" type="ORF">Nepgr_032614</name>
</gene>
<comment type="caution">
    <text evidence="2">The sequence shown here is derived from an EMBL/GenBank/DDBJ whole genome shotgun (WGS) entry which is preliminary data.</text>
</comment>
<feature type="compositionally biased region" description="Polar residues" evidence="1">
    <location>
        <begin position="70"/>
        <end position="81"/>
    </location>
</feature>
<feature type="compositionally biased region" description="Basic and acidic residues" evidence="1">
    <location>
        <begin position="145"/>
        <end position="165"/>
    </location>
</feature>
<proteinExistence type="predicted"/>
<dbReference type="AlphaFoldDB" id="A0AAD3TKK4"/>
<feature type="compositionally biased region" description="Basic and acidic residues" evidence="1">
    <location>
        <begin position="179"/>
        <end position="193"/>
    </location>
</feature>